<evidence type="ECO:0000313" key="5">
    <source>
        <dbReference type="Proteomes" id="UP000186040"/>
    </source>
</evidence>
<dbReference type="OrthoDB" id="9766847at2"/>
<dbReference type="Gene3D" id="3.90.1310.10">
    <property type="entry name" value="Penicillin-binding protein 2a (Domain 2)"/>
    <property type="match status" value="1"/>
</dbReference>
<dbReference type="Proteomes" id="UP000186040">
    <property type="component" value="Unassembled WGS sequence"/>
</dbReference>
<evidence type="ECO:0000313" key="4">
    <source>
        <dbReference type="EMBL" id="OLR95540.1"/>
    </source>
</evidence>
<feature type="domain" description="Penicillin binding protein A dimerisation" evidence="3">
    <location>
        <begin position="52"/>
        <end position="138"/>
    </location>
</feature>
<dbReference type="InterPro" id="IPR054120">
    <property type="entry name" value="PBPA_dimer"/>
</dbReference>
<dbReference type="GO" id="GO:0071555">
    <property type="term" value="P:cell wall organization"/>
    <property type="evidence" value="ECO:0007669"/>
    <property type="project" value="TreeGrafter"/>
</dbReference>
<dbReference type="GO" id="GO:0005886">
    <property type="term" value="C:plasma membrane"/>
    <property type="evidence" value="ECO:0007669"/>
    <property type="project" value="TreeGrafter"/>
</dbReference>
<dbReference type="InterPro" id="IPR050515">
    <property type="entry name" value="Beta-lactam/transpept"/>
</dbReference>
<accession>A0A1Q9LU42</accession>
<dbReference type="InterPro" id="IPR001460">
    <property type="entry name" value="PCN-bd_Tpept"/>
</dbReference>
<dbReference type="Pfam" id="PF00905">
    <property type="entry name" value="Transpeptidase"/>
    <property type="match status" value="1"/>
</dbReference>
<dbReference type="PANTHER" id="PTHR30627">
    <property type="entry name" value="PEPTIDOGLYCAN D,D-TRANSPEPTIDASE"/>
    <property type="match status" value="1"/>
</dbReference>
<dbReference type="AlphaFoldDB" id="A0A1Q9LU42"/>
<reference evidence="4 5" key="1">
    <citation type="submission" date="2016-10" db="EMBL/GenBank/DDBJ databases">
        <title>The Draft Genome Sequence of Actinokineospora bangkokensis 44EHWT reveals the biosynthetic pathway of antifungal compounds Thailandins with unusual extender unit butylmalonyl-CoA.</title>
        <authorList>
            <person name="Greule A."/>
            <person name="Intra B."/>
            <person name="Flemming S."/>
            <person name="Rommel M.G."/>
            <person name="Panbangred W."/>
            <person name="Bechthold A."/>
        </authorList>
    </citation>
    <scope>NUCLEOTIDE SEQUENCE [LARGE SCALE GENOMIC DNA]</scope>
    <source>
        <strain evidence="4 5">44EHW</strain>
    </source>
</reference>
<feature type="region of interest" description="Disordered" evidence="1">
    <location>
        <begin position="414"/>
        <end position="444"/>
    </location>
</feature>
<feature type="compositionally biased region" description="Basic and acidic residues" evidence="1">
    <location>
        <begin position="414"/>
        <end position="427"/>
    </location>
</feature>
<dbReference type="InterPro" id="IPR036138">
    <property type="entry name" value="PBP_dimer_sf"/>
</dbReference>
<dbReference type="InterPro" id="IPR012338">
    <property type="entry name" value="Beta-lactam/transpept-like"/>
</dbReference>
<dbReference type="PANTHER" id="PTHR30627:SF24">
    <property type="entry name" value="PENICILLIN-BINDING PROTEIN 4B"/>
    <property type="match status" value="1"/>
</dbReference>
<dbReference type="EMBL" id="MKQR01000001">
    <property type="protein sequence ID" value="OLR95540.1"/>
    <property type="molecule type" value="Genomic_DNA"/>
</dbReference>
<dbReference type="RefSeq" id="WP_075972670.1">
    <property type="nucleotide sequence ID" value="NZ_MKQR01000001.1"/>
</dbReference>
<dbReference type="STRING" id="1193682.BJP25_00115"/>
<evidence type="ECO:0000259" key="2">
    <source>
        <dbReference type="Pfam" id="PF00905"/>
    </source>
</evidence>
<comment type="caution">
    <text evidence="4">The sequence shown here is derived from an EMBL/GenBank/DDBJ whole genome shotgun (WGS) entry which is preliminary data.</text>
</comment>
<dbReference type="Gene3D" id="3.40.710.10">
    <property type="entry name" value="DD-peptidase/beta-lactamase superfamily"/>
    <property type="match status" value="1"/>
</dbReference>
<sequence>MNTPLRRVGLAMLGMVILLLANATYIQIFKADDYRQNPKNNRIILEEYARERGKILVRAGNDVQLVATVQPTNDRLRYLRQYTNGPLYAPVTGFYSTRYGATGLERAEDEIFNGSDDRLFVRRLSDLITGRDPRGGNVEITINPAAQAAAYEAMTQANYRGAVVALEPKTGAILAMVSTPSYDPNPLAAHDGDVQGKAWAAYDADANKPMLNRAVAETYPPGSTFKLLVASAALEDGQTKDSPLTATASIKVGGSELRNYSRGTCGGSSTTVTMTTAIALSCNTSFAQLAKDLGDDKLIDQAAAYGIGDSDLTVPTPVVRSCIGPRSPDDDCMALPDPLAIYQTGIGQRDVRLTPMQNAEIVATIANGGERMRPQLVRSILAPDLSVISDFSEDSLGSPISRSTADQLRDMMKESEKNTRGGGKRADVQIASKTGTAETGDAPKDTPPFAWYVAFAPADDPKVAVAVVVETDDPAATGSQVSAGVGRATINAVLGGG</sequence>
<gene>
    <name evidence="4" type="ORF">BJP25_00115</name>
</gene>
<dbReference type="SUPFAM" id="SSF56601">
    <property type="entry name" value="beta-lactamase/transpeptidase-like"/>
    <property type="match status" value="1"/>
</dbReference>
<proteinExistence type="predicted"/>
<dbReference type="Pfam" id="PF21922">
    <property type="entry name" value="PBP_dimer_2"/>
    <property type="match status" value="1"/>
</dbReference>
<dbReference type="SUPFAM" id="SSF56519">
    <property type="entry name" value="Penicillin binding protein dimerisation domain"/>
    <property type="match status" value="1"/>
</dbReference>
<organism evidence="4 5">
    <name type="scientific">Actinokineospora bangkokensis</name>
    <dbReference type="NCBI Taxonomy" id="1193682"/>
    <lineage>
        <taxon>Bacteria</taxon>
        <taxon>Bacillati</taxon>
        <taxon>Actinomycetota</taxon>
        <taxon>Actinomycetes</taxon>
        <taxon>Pseudonocardiales</taxon>
        <taxon>Pseudonocardiaceae</taxon>
        <taxon>Actinokineospora</taxon>
    </lineage>
</organism>
<feature type="domain" description="Penicillin-binding protein transpeptidase" evidence="2">
    <location>
        <begin position="161"/>
        <end position="488"/>
    </location>
</feature>
<name>A0A1Q9LU42_9PSEU</name>
<evidence type="ECO:0000256" key="1">
    <source>
        <dbReference type="SAM" id="MobiDB-lite"/>
    </source>
</evidence>
<evidence type="ECO:0000259" key="3">
    <source>
        <dbReference type="Pfam" id="PF21922"/>
    </source>
</evidence>
<dbReference type="GO" id="GO:0071972">
    <property type="term" value="F:peptidoglycan L,D-transpeptidase activity"/>
    <property type="evidence" value="ECO:0007669"/>
    <property type="project" value="TreeGrafter"/>
</dbReference>
<protein>
    <submittedName>
        <fullName evidence="4">Penicillin-binding protein</fullName>
    </submittedName>
</protein>
<dbReference type="GO" id="GO:0008658">
    <property type="term" value="F:penicillin binding"/>
    <property type="evidence" value="ECO:0007669"/>
    <property type="project" value="InterPro"/>
</dbReference>
<keyword evidence="5" id="KW-1185">Reference proteome</keyword>